<gene>
    <name evidence="9" type="ORF">DIW15_03800</name>
</gene>
<evidence type="ECO:0000259" key="8">
    <source>
        <dbReference type="PROSITE" id="PS51093"/>
    </source>
</evidence>
<dbReference type="SUPFAM" id="SSF51261">
    <property type="entry name" value="Duplicated hybrid motif"/>
    <property type="match status" value="1"/>
</dbReference>
<organism evidence="9 10">
    <name type="scientific">Bavariicoccus seileri</name>
    <dbReference type="NCBI Taxonomy" id="549685"/>
    <lineage>
        <taxon>Bacteria</taxon>
        <taxon>Bacillati</taxon>
        <taxon>Bacillota</taxon>
        <taxon>Bacilli</taxon>
        <taxon>Lactobacillales</taxon>
        <taxon>Enterococcaceae</taxon>
        <taxon>Bavariicoccus</taxon>
    </lineage>
</organism>
<evidence type="ECO:0000256" key="1">
    <source>
        <dbReference type="ARBA" id="ARBA00004496"/>
    </source>
</evidence>
<evidence type="ECO:0000256" key="3">
    <source>
        <dbReference type="ARBA" id="ARBA00022448"/>
    </source>
</evidence>
<keyword evidence="3" id="KW-0813">Transport</keyword>
<evidence type="ECO:0000313" key="10">
    <source>
        <dbReference type="Proteomes" id="UP000262195"/>
    </source>
</evidence>
<dbReference type="GO" id="GO:0009401">
    <property type="term" value="P:phosphoenolpyruvate-dependent sugar phosphotransferase system"/>
    <property type="evidence" value="ECO:0007669"/>
    <property type="project" value="UniProtKB-KW"/>
</dbReference>
<dbReference type="NCBIfam" id="TIGR00830">
    <property type="entry name" value="PTBA"/>
    <property type="match status" value="1"/>
</dbReference>
<name>A0A3D4S4R4_9ENTE</name>
<reference evidence="9 10" key="1">
    <citation type="journal article" date="2018" name="Nat. Biotechnol.">
        <title>A standardized bacterial taxonomy based on genome phylogeny substantially revises the tree of life.</title>
        <authorList>
            <person name="Parks D.H."/>
            <person name="Chuvochina M."/>
            <person name="Waite D.W."/>
            <person name="Rinke C."/>
            <person name="Skarshewski A."/>
            <person name="Chaumeil P.A."/>
            <person name="Hugenholtz P."/>
        </authorList>
    </citation>
    <scope>NUCLEOTIDE SEQUENCE [LARGE SCALE GENOMIC DNA]</scope>
    <source>
        <strain evidence="9">UBA11306</strain>
    </source>
</reference>
<dbReference type="RefSeq" id="WP_026501667.1">
    <property type="nucleotide sequence ID" value="NZ_JBQDSL010000010.1"/>
</dbReference>
<keyword evidence="5" id="KW-0808">Transferase</keyword>
<dbReference type="Proteomes" id="UP000262195">
    <property type="component" value="Unassembled WGS sequence"/>
</dbReference>
<dbReference type="AlphaFoldDB" id="A0A3D4S4R4"/>
<keyword evidence="4" id="KW-0762">Sugar transport</keyword>
<dbReference type="GO" id="GO:0016301">
    <property type="term" value="F:kinase activity"/>
    <property type="evidence" value="ECO:0007669"/>
    <property type="project" value="UniProtKB-KW"/>
</dbReference>
<evidence type="ECO:0000256" key="6">
    <source>
        <dbReference type="ARBA" id="ARBA00022683"/>
    </source>
</evidence>
<comment type="caution">
    <text evidence="9">The sequence shown here is derived from an EMBL/GenBank/DDBJ whole genome shotgun (WGS) entry which is preliminary data.</text>
</comment>
<dbReference type="PROSITE" id="PS51093">
    <property type="entry name" value="PTS_EIIA_TYPE_1"/>
    <property type="match status" value="1"/>
</dbReference>
<evidence type="ECO:0000256" key="4">
    <source>
        <dbReference type="ARBA" id="ARBA00022597"/>
    </source>
</evidence>
<feature type="domain" description="PTS EIIA type-1" evidence="8">
    <location>
        <begin position="36"/>
        <end position="140"/>
    </location>
</feature>
<accession>A0A3D4S4R4</accession>
<dbReference type="InterPro" id="IPR001127">
    <property type="entry name" value="PTS_EIIA_1_perm"/>
</dbReference>
<dbReference type="GO" id="GO:0005886">
    <property type="term" value="C:plasma membrane"/>
    <property type="evidence" value="ECO:0007669"/>
    <property type="project" value="UniProtKB-SubCell"/>
</dbReference>
<dbReference type="PROSITE" id="PS00371">
    <property type="entry name" value="PTS_EIIA_TYPE_1_HIS"/>
    <property type="match status" value="1"/>
</dbReference>
<evidence type="ECO:0000256" key="5">
    <source>
        <dbReference type="ARBA" id="ARBA00022679"/>
    </source>
</evidence>
<dbReference type="STRING" id="1121105.GCA_000421665_01177"/>
<evidence type="ECO:0000313" key="9">
    <source>
        <dbReference type="EMBL" id="HCS93819.1"/>
    </source>
</evidence>
<dbReference type="GO" id="GO:0005737">
    <property type="term" value="C:cytoplasm"/>
    <property type="evidence" value="ECO:0007669"/>
    <property type="project" value="UniProtKB-SubCell"/>
</dbReference>
<protein>
    <submittedName>
        <fullName evidence="9">PTS N-acetylglucosamine transporter subunit IIABC</fullName>
    </submittedName>
</protein>
<keyword evidence="7" id="KW-0418">Kinase</keyword>
<dbReference type="InterPro" id="IPR011055">
    <property type="entry name" value="Dup_hybrid_motif"/>
</dbReference>
<sequence length="167" mass="18081">MFNFFKKKDKKEDKITEEKLHAIVDGEAISIESVPDAVFSQKMMGDGFAVKPTDSSIYSPVEGIISNVFPTKHAIGITTKGGLEILVHIGIDTVELDGKPFETTVSEGDTVTPSTVISVTNFNQLKESGKDSTVIVIVTNMDKVEHVDISKLGSVKHSDEIGTVTLK</sequence>
<dbReference type="Pfam" id="PF00358">
    <property type="entry name" value="PTS_EIIA_1"/>
    <property type="match status" value="1"/>
</dbReference>
<dbReference type="InterPro" id="IPR050890">
    <property type="entry name" value="PTS_EIIA_component"/>
</dbReference>
<dbReference type="Gene3D" id="2.70.70.10">
    <property type="entry name" value="Glucose Permease (Domain IIA)"/>
    <property type="match status" value="1"/>
</dbReference>
<keyword evidence="6" id="KW-0598">Phosphotransferase system</keyword>
<evidence type="ECO:0000256" key="2">
    <source>
        <dbReference type="ARBA" id="ARBA00004651"/>
    </source>
</evidence>
<proteinExistence type="predicted"/>
<evidence type="ECO:0000256" key="7">
    <source>
        <dbReference type="ARBA" id="ARBA00022777"/>
    </source>
</evidence>
<dbReference type="EMBL" id="DQHO01000024">
    <property type="protein sequence ID" value="HCS93819.1"/>
    <property type="molecule type" value="Genomic_DNA"/>
</dbReference>
<dbReference type="PANTHER" id="PTHR45008:SF1">
    <property type="entry name" value="PTS SYSTEM GLUCOSE-SPECIFIC EIIA COMPONENT"/>
    <property type="match status" value="1"/>
</dbReference>
<dbReference type="FunFam" id="2.70.70.10:FF:000001">
    <property type="entry name" value="PTS system glucose-specific IIA component"/>
    <property type="match status" value="1"/>
</dbReference>
<comment type="subcellular location">
    <subcellularLocation>
        <location evidence="2">Cell membrane</location>
        <topology evidence="2">Multi-pass membrane protein</topology>
    </subcellularLocation>
    <subcellularLocation>
        <location evidence="1">Cytoplasm</location>
    </subcellularLocation>
</comment>
<dbReference type="PANTHER" id="PTHR45008">
    <property type="entry name" value="PTS SYSTEM GLUCOSE-SPECIFIC EIIA COMPONENT"/>
    <property type="match status" value="1"/>
</dbReference>